<dbReference type="PANTHER" id="PTHR43501">
    <property type="entry name" value="CYTOSOL NON-SPECIFIC DIPEPTIDASE"/>
    <property type="match status" value="1"/>
</dbReference>
<dbReference type="FunFam" id="3.40.630.10:FF:000015">
    <property type="entry name" value="Aminoacyl-histidine dipeptidase PepD"/>
    <property type="match status" value="1"/>
</dbReference>
<dbReference type="NCBIfam" id="TIGR01893">
    <property type="entry name" value="aa-his-dipept"/>
    <property type="match status" value="1"/>
</dbReference>
<dbReference type="FunFam" id="3.40.630.10:FF:000018">
    <property type="entry name" value="Aminoacyl-histidine dipeptidase PepD"/>
    <property type="match status" value="1"/>
</dbReference>
<keyword evidence="4" id="KW-0479">Metal-binding</keyword>
<feature type="coiled-coil region" evidence="18">
    <location>
        <begin position="274"/>
        <end position="301"/>
    </location>
</feature>
<keyword evidence="5" id="KW-0378">Hydrolase</keyword>
<evidence type="ECO:0000256" key="3">
    <source>
        <dbReference type="ARBA" id="ARBA00022670"/>
    </source>
</evidence>
<evidence type="ECO:0000256" key="11">
    <source>
        <dbReference type="ARBA" id="ARBA00044252"/>
    </source>
</evidence>
<name>A0A133PA86_FUSNU</name>
<feature type="domain" description="Peptidase M20 dimerisation" evidence="19">
    <location>
        <begin position="216"/>
        <end position="302"/>
    </location>
</feature>
<reference evidence="21" key="1">
    <citation type="submission" date="2016-01" db="EMBL/GenBank/DDBJ databases">
        <authorList>
            <person name="Mitreva M."/>
            <person name="Pepin K.H."/>
            <person name="Mihindukulasuriya K.A."/>
            <person name="Fulton R."/>
            <person name="Fronick C."/>
            <person name="O'Laughlin M."/>
            <person name="Miner T."/>
            <person name="Herter B."/>
            <person name="Rosa B.A."/>
            <person name="Cordes M."/>
            <person name="Tomlinson C."/>
            <person name="Wollam A."/>
            <person name="Palsikar V.B."/>
            <person name="Mardis E.R."/>
            <person name="Wilson R.K."/>
        </authorList>
    </citation>
    <scope>NUCLEOTIDE SEQUENCE [LARGE SCALE GENOMIC DNA]</scope>
    <source>
        <strain evidence="21">MJR7757B</strain>
    </source>
</reference>
<evidence type="ECO:0000256" key="17">
    <source>
        <dbReference type="ARBA" id="ARBA00078074"/>
    </source>
</evidence>
<dbReference type="InterPro" id="IPR011650">
    <property type="entry name" value="Peptidase_M20_dimer"/>
</dbReference>
<protein>
    <recommendedName>
        <fullName evidence="13">Cytosol non-specific dipeptidase</fullName>
        <ecNumber evidence="10">3.4.13.18</ecNumber>
    </recommendedName>
    <alternativeName>
        <fullName evidence="16">Aminoacyl-histidine dipeptidase</fullName>
    </alternativeName>
    <alternativeName>
        <fullName evidence="15">Beta-alanyl-histidine dipeptidase</fullName>
    </alternativeName>
    <alternativeName>
        <fullName evidence="14">Carnosinase</fullName>
    </alternativeName>
    <alternativeName>
        <fullName evidence="11">Peptidase D</fullName>
    </alternativeName>
    <alternativeName>
        <fullName evidence="17">Xaa-His dipeptidase</fullName>
    </alternativeName>
</protein>
<evidence type="ECO:0000256" key="1">
    <source>
        <dbReference type="ARBA" id="ARBA00001941"/>
    </source>
</evidence>
<dbReference type="GO" id="GO:0070573">
    <property type="term" value="F:metallodipeptidase activity"/>
    <property type="evidence" value="ECO:0007669"/>
    <property type="project" value="TreeGrafter"/>
</dbReference>
<evidence type="ECO:0000256" key="6">
    <source>
        <dbReference type="ARBA" id="ARBA00022833"/>
    </source>
</evidence>
<dbReference type="GO" id="GO:0005829">
    <property type="term" value="C:cytosol"/>
    <property type="evidence" value="ECO:0007669"/>
    <property type="project" value="TreeGrafter"/>
</dbReference>
<dbReference type="EC" id="3.4.13.18" evidence="10"/>
<evidence type="ECO:0000256" key="7">
    <source>
        <dbReference type="ARBA" id="ARBA00023049"/>
    </source>
</evidence>
<comment type="cofactor">
    <cofactor evidence="2">
        <name>Zn(2+)</name>
        <dbReference type="ChEBI" id="CHEBI:29105"/>
    </cofactor>
</comment>
<sequence>MKEENMAYKSIEDLKKHRVFYHFLEISKIPRQTFFEKEISDFILNWAKSLNLEVHQDEKYNLLIRKPATPGYESQKPIVIQAHIDMVCEKRPEVEHDFRKDPIKLVLEGDILSTGNRTTLGADDGIGVAMAMAVLEDKTLKHPPVDVILTTAEEEDMSGALSVDKSWFNTNRLINIDHIVDTEIIAGSCGGIGVDLKFPVEYTKKTDNYKGYKIKISGLRGGHSGEDIHKGRANANVLLANLLNLLREKINFLISDLKGGNFRLAIPREAHVTVALEEKDVETLKDIVKNFESEAKKIYEETAIDLKIEVSAENLAENLLSKNTVDKIIDAIILSPNGISSMIGSLNVVESSCNLGEVYIKDNHIYLVTEIRATFDKNRDYIYNKIALVGKYLRGELRTFSAYPSWVYKAHSNLRDTANKVYSEMFGENIKTLAVHAGLECGCFVDKIQGDMDAISIGPNAWDLHSPDERLSVSSTEKVYKFLTKILENLD</sequence>
<evidence type="ECO:0000256" key="14">
    <source>
        <dbReference type="ARBA" id="ARBA00075285"/>
    </source>
</evidence>
<evidence type="ECO:0000256" key="13">
    <source>
        <dbReference type="ARBA" id="ARBA00071271"/>
    </source>
</evidence>
<evidence type="ECO:0000313" key="20">
    <source>
        <dbReference type="EMBL" id="KXA25371.1"/>
    </source>
</evidence>
<comment type="similarity">
    <text evidence="12">Belongs to the peptidase M20C family.</text>
</comment>
<evidence type="ECO:0000256" key="2">
    <source>
        <dbReference type="ARBA" id="ARBA00001947"/>
    </source>
</evidence>
<dbReference type="Gene3D" id="3.40.630.10">
    <property type="entry name" value="Zn peptidases"/>
    <property type="match status" value="2"/>
</dbReference>
<keyword evidence="8" id="KW-0170">Cobalt</keyword>
<dbReference type="Proteomes" id="UP000070401">
    <property type="component" value="Unassembled WGS sequence"/>
</dbReference>
<gene>
    <name evidence="20" type="ORF">HMPREF3221_00332</name>
</gene>
<keyword evidence="21" id="KW-1185">Reference proteome</keyword>
<evidence type="ECO:0000259" key="19">
    <source>
        <dbReference type="Pfam" id="PF07687"/>
    </source>
</evidence>
<evidence type="ECO:0000256" key="4">
    <source>
        <dbReference type="ARBA" id="ARBA00022723"/>
    </source>
</evidence>
<dbReference type="InterPro" id="IPR002933">
    <property type="entry name" value="Peptidase_M20"/>
</dbReference>
<evidence type="ECO:0000313" key="21">
    <source>
        <dbReference type="Proteomes" id="UP000070401"/>
    </source>
</evidence>
<evidence type="ECO:0000256" key="5">
    <source>
        <dbReference type="ARBA" id="ARBA00022801"/>
    </source>
</evidence>
<dbReference type="InterPro" id="IPR001160">
    <property type="entry name" value="Peptidase_M20C"/>
</dbReference>
<dbReference type="PRINTS" id="PR00934">
    <property type="entry name" value="XHISDIPTASE"/>
</dbReference>
<evidence type="ECO:0000256" key="18">
    <source>
        <dbReference type="SAM" id="Coils"/>
    </source>
</evidence>
<proteinExistence type="inferred from homology"/>
<dbReference type="PANTHER" id="PTHR43501:SF1">
    <property type="entry name" value="CYTOSOL NON-SPECIFIC DIPEPTIDASE"/>
    <property type="match status" value="1"/>
</dbReference>
<dbReference type="GO" id="GO:0006508">
    <property type="term" value="P:proteolysis"/>
    <property type="evidence" value="ECO:0007669"/>
    <property type="project" value="UniProtKB-KW"/>
</dbReference>
<keyword evidence="7" id="KW-0482">Metalloprotease</keyword>
<evidence type="ECO:0000256" key="16">
    <source>
        <dbReference type="ARBA" id="ARBA00077688"/>
    </source>
</evidence>
<dbReference type="AlphaFoldDB" id="A0A133PA86"/>
<evidence type="ECO:0000256" key="9">
    <source>
        <dbReference type="ARBA" id="ARBA00036421"/>
    </source>
</evidence>
<dbReference type="PIRSF" id="PIRSF016599">
    <property type="entry name" value="Xaa-His_dipept"/>
    <property type="match status" value="1"/>
</dbReference>
<dbReference type="EMBL" id="LRPY01000030">
    <property type="protein sequence ID" value="KXA25371.1"/>
    <property type="molecule type" value="Genomic_DNA"/>
</dbReference>
<organism evidence="20 21">
    <name type="scientific">Fusobacterium nucleatum</name>
    <dbReference type="NCBI Taxonomy" id="851"/>
    <lineage>
        <taxon>Bacteria</taxon>
        <taxon>Fusobacteriati</taxon>
        <taxon>Fusobacteriota</taxon>
        <taxon>Fusobacteriia</taxon>
        <taxon>Fusobacteriales</taxon>
        <taxon>Fusobacteriaceae</taxon>
        <taxon>Fusobacterium</taxon>
    </lineage>
</organism>
<dbReference type="CDD" id="cd03890">
    <property type="entry name" value="M20_pepD"/>
    <property type="match status" value="1"/>
</dbReference>
<keyword evidence="18" id="KW-0175">Coiled coil</keyword>
<evidence type="ECO:0000256" key="10">
    <source>
        <dbReference type="ARBA" id="ARBA00038976"/>
    </source>
</evidence>
<dbReference type="GO" id="GO:0046872">
    <property type="term" value="F:metal ion binding"/>
    <property type="evidence" value="ECO:0007669"/>
    <property type="project" value="UniProtKB-KW"/>
</dbReference>
<evidence type="ECO:0000256" key="8">
    <source>
        <dbReference type="ARBA" id="ARBA00023285"/>
    </source>
</evidence>
<comment type="cofactor">
    <cofactor evidence="1">
        <name>Co(2+)</name>
        <dbReference type="ChEBI" id="CHEBI:48828"/>
    </cofactor>
</comment>
<dbReference type="Pfam" id="PF01546">
    <property type="entry name" value="Peptidase_M20"/>
    <property type="match status" value="1"/>
</dbReference>
<keyword evidence="3" id="KW-0645">Protease</keyword>
<evidence type="ECO:0000256" key="12">
    <source>
        <dbReference type="ARBA" id="ARBA00061423"/>
    </source>
</evidence>
<dbReference type="PATRIC" id="fig|851.8.peg.332"/>
<accession>A0A133PA86</accession>
<comment type="caution">
    <text evidence="20">The sequence shown here is derived from an EMBL/GenBank/DDBJ whole genome shotgun (WGS) entry which is preliminary data.</text>
</comment>
<dbReference type="Pfam" id="PF07687">
    <property type="entry name" value="M20_dimer"/>
    <property type="match status" value="1"/>
</dbReference>
<dbReference type="SUPFAM" id="SSF53187">
    <property type="entry name" value="Zn-dependent exopeptidases"/>
    <property type="match status" value="1"/>
</dbReference>
<keyword evidence="6" id="KW-0862">Zinc</keyword>
<evidence type="ECO:0000256" key="15">
    <source>
        <dbReference type="ARBA" id="ARBA00076004"/>
    </source>
</evidence>
<comment type="catalytic activity">
    <reaction evidence="9">
        <text>Hydrolysis of dipeptides, preferentially hydrophobic dipeptides including prolyl amino acids.</text>
        <dbReference type="EC" id="3.4.13.18"/>
    </reaction>
</comment>